<dbReference type="PANTHER" id="PTHR15319:SF1">
    <property type="entry name" value="TATA BOX-BINDING PROTEIN-ASSOCIATED FACTOR RNA POLYMERASE I SUBUNIT C"/>
    <property type="match status" value="1"/>
</dbReference>
<organism evidence="1 2">
    <name type="scientific">Engystomops pustulosus</name>
    <name type="common">Tungara frog</name>
    <name type="synonym">Physalaemus pustulosus</name>
    <dbReference type="NCBI Taxonomy" id="76066"/>
    <lineage>
        <taxon>Eukaryota</taxon>
        <taxon>Metazoa</taxon>
        <taxon>Chordata</taxon>
        <taxon>Craniata</taxon>
        <taxon>Vertebrata</taxon>
        <taxon>Euteleostomi</taxon>
        <taxon>Amphibia</taxon>
        <taxon>Batrachia</taxon>
        <taxon>Anura</taxon>
        <taxon>Neobatrachia</taxon>
        <taxon>Hyloidea</taxon>
        <taxon>Leptodactylidae</taxon>
        <taxon>Leiuperinae</taxon>
        <taxon>Engystomops</taxon>
    </lineage>
</organism>
<dbReference type="EMBL" id="WNYA01097265">
    <property type="protein sequence ID" value="KAG8534634.1"/>
    <property type="molecule type" value="Genomic_DNA"/>
</dbReference>
<proteinExistence type="predicted"/>
<evidence type="ECO:0000313" key="2">
    <source>
        <dbReference type="Proteomes" id="UP000824782"/>
    </source>
</evidence>
<evidence type="ECO:0000313" key="1">
    <source>
        <dbReference type="EMBL" id="KAG8534634.1"/>
    </source>
</evidence>
<dbReference type="GO" id="GO:0001650">
    <property type="term" value="C:fibrillar center"/>
    <property type="evidence" value="ECO:0007669"/>
    <property type="project" value="TreeGrafter"/>
</dbReference>
<dbReference type="AlphaFoldDB" id="A0AAV6YAJ6"/>
<gene>
    <name evidence="1" type="ORF">GDO81_018960</name>
</gene>
<dbReference type="InterPro" id="IPR038801">
    <property type="entry name" value="TAF1C"/>
</dbReference>
<feature type="non-terminal residue" evidence="1">
    <location>
        <position position="1"/>
    </location>
</feature>
<keyword evidence="2" id="KW-1185">Reference proteome</keyword>
<dbReference type="GO" id="GO:0001164">
    <property type="term" value="F:RNA polymerase I core promoter sequence-specific DNA binding"/>
    <property type="evidence" value="ECO:0007669"/>
    <property type="project" value="TreeGrafter"/>
</dbReference>
<sequence length="145" mass="16579">GKIREHTQRMTNLLQSLKTVSYQDCSFAHTNYLTRSFSYLSRDWLQDVPPEMLAPLVNEGMTEAWRSLQFQASLTGGALSWTPYPDTSYGCLIYPRGAAMNQLHFQQINLDQSDGRRARLRGDPAVYDLKERIQQVSTGRPHQGK</sequence>
<dbReference type="Proteomes" id="UP000824782">
    <property type="component" value="Unassembled WGS sequence"/>
</dbReference>
<accession>A0AAV6YAJ6</accession>
<comment type="caution">
    <text evidence="1">The sequence shown here is derived from an EMBL/GenBank/DDBJ whole genome shotgun (WGS) entry which is preliminary data.</text>
</comment>
<protein>
    <submittedName>
        <fullName evidence="1">Uncharacterized protein</fullName>
    </submittedName>
</protein>
<reference evidence="1" key="1">
    <citation type="thesis" date="2020" institute="ProQuest LLC" country="789 East Eisenhower Parkway, Ann Arbor, MI, USA">
        <title>Comparative Genomics and Chromosome Evolution.</title>
        <authorList>
            <person name="Mudd A.B."/>
        </authorList>
    </citation>
    <scope>NUCLEOTIDE SEQUENCE</scope>
    <source>
        <strain evidence="1">237g6f4</strain>
        <tissue evidence="1">Blood</tissue>
    </source>
</reference>
<dbReference type="PANTHER" id="PTHR15319">
    <property type="entry name" value="TATA BOX-BINDING PROTEIN ASSOCIATED FACTOR RNA POLYMERASE I SUBUNIT C"/>
    <property type="match status" value="1"/>
</dbReference>
<name>A0AAV6YAJ6_ENGPU</name>